<reference evidence="3 4" key="1">
    <citation type="submission" date="2018-10" db="EMBL/GenBank/DDBJ databases">
        <title>Draft genome sequence of the microsporidian Tubulinosema ratisbonensis.</title>
        <authorList>
            <person name="Polonais V."/>
            <person name="Peyretaillade E."/>
            <person name="Niehus S."/>
            <person name="Wawrzyniak I."/>
            <person name="Franchet A."/>
            <person name="Gaspin C."/>
            <person name="Reichstadt M."/>
            <person name="Belser C."/>
            <person name="Labadie K."/>
            <person name="Delbac F."/>
            <person name="Ferrandon D."/>
        </authorList>
    </citation>
    <scope>NUCLEOTIDE SEQUENCE [LARGE SCALE GENOMIC DNA]</scope>
    <source>
        <strain evidence="3 4">Franzen</strain>
    </source>
</reference>
<feature type="transmembrane region" description="Helical" evidence="2">
    <location>
        <begin position="181"/>
        <end position="199"/>
    </location>
</feature>
<evidence type="ECO:0000256" key="2">
    <source>
        <dbReference type="SAM" id="Phobius"/>
    </source>
</evidence>
<name>A0A437ALL7_9MICR</name>
<evidence type="ECO:0000313" key="3">
    <source>
        <dbReference type="EMBL" id="RVD91886.1"/>
    </source>
</evidence>
<protein>
    <submittedName>
        <fullName evidence="3">Uncharacterized protein</fullName>
    </submittedName>
</protein>
<organism evidence="3 4">
    <name type="scientific">Tubulinosema ratisbonensis</name>
    <dbReference type="NCBI Taxonomy" id="291195"/>
    <lineage>
        <taxon>Eukaryota</taxon>
        <taxon>Fungi</taxon>
        <taxon>Fungi incertae sedis</taxon>
        <taxon>Microsporidia</taxon>
        <taxon>Tubulinosematoidea</taxon>
        <taxon>Tubulinosematidae</taxon>
        <taxon>Tubulinosema</taxon>
    </lineage>
</organism>
<feature type="compositionally biased region" description="Polar residues" evidence="1">
    <location>
        <begin position="1"/>
        <end position="18"/>
    </location>
</feature>
<dbReference type="AlphaFoldDB" id="A0A437ALL7"/>
<dbReference type="EMBL" id="RCSS01000380">
    <property type="protein sequence ID" value="RVD91886.1"/>
    <property type="molecule type" value="Genomic_DNA"/>
</dbReference>
<comment type="caution">
    <text evidence="3">The sequence shown here is derived from an EMBL/GenBank/DDBJ whole genome shotgun (WGS) entry which is preliminary data.</text>
</comment>
<evidence type="ECO:0000313" key="4">
    <source>
        <dbReference type="Proteomes" id="UP000282876"/>
    </source>
</evidence>
<keyword evidence="2" id="KW-1133">Transmembrane helix</keyword>
<proteinExistence type="predicted"/>
<dbReference type="Proteomes" id="UP000282876">
    <property type="component" value="Unassembled WGS sequence"/>
</dbReference>
<evidence type="ECO:0000256" key="1">
    <source>
        <dbReference type="SAM" id="MobiDB-lite"/>
    </source>
</evidence>
<feature type="transmembrane region" description="Helical" evidence="2">
    <location>
        <begin position="117"/>
        <end position="138"/>
    </location>
</feature>
<sequence>MVTITENDVNLQSTSGATNLEDPEQSPTLQTLDIKQIVDKLTRDERIKEKYSDIDENGSMTWLLLKLLHCPFTKRIFHKILIFYNLNRKLFRLILFSIYICCSFILFMALFGYYRQIYLFDILFIGSLSNICNVIQLIMNYFYKSKYDCWLESSFLICYLLIIEVMLAVRFYYEEIFFDRISFFFIFLCTFLVFIYNFLMSLKYFNT</sequence>
<feature type="transmembrane region" description="Helical" evidence="2">
    <location>
        <begin position="150"/>
        <end position="169"/>
    </location>
</feature>
<keyword evidence="2" id="KW-0812">Transmembrane</keyword>
<feature type="transmembrane region" description="Helical" evidence="2">
    <location>
        <begin position="90"/>
        <end position="111"/>
    </location>
</feature>
<keyword evidence="2" id="KW-0472">Membrane</keyword>
<accession>A0A437ALL7</accession>
<gene>
    <name evidence="3" type="ORF">TUBRATIS_16400</name>
</gene>
<keyword evidence="4" id="KW-1185">Reference proteome</keyword>
<feature type="region of interest" description="Disordered" evidence="1">
    <location>
        <begin position="1"/>
        <end position="25"/>
    </location>
</feature>
<dbReference type="VEuPathDB" id="MicrosporidiaDB:TUBRATIS_16400"/>